<evidence type="ECO:0000313" key="3">
    <source>
        <dbReference type="Proteomes" id="UP000243006"/>
    </source>
</evidence>
<dbReference type="EMBL" id="LVZM01017386">
    <property type="protein sequence ID" value="OUC42545.1"/>
    <property type="molecule type" value="Genomic_DNA"/>
</dbReference>
<comment type="caution">
    <text evidence="2">The sequence shown here is derived from an EMBL/GenBank/DDBJ whole genome shotgun (WGS) entry which is preliminary data.</text>
</comment>
<dbReference type="GO" id="GO:0016011">
    <property type="term" value="C:dystroglycan complex"/>
    <property type="evidence" value="ECO:0007669"/>
    <property type="project" value="TreeGrafter"/>
</dbReference>
<dbReference type="GO" id="GO:0043236">
    <property type="term" value="F:laminin binding"/>
    <property type="evidence" value="ECO:0007669"/>
    <property type="project" value="TreeGrafter"/>
</dbReference>
<dbReference type="InterPro" id="IPR015919">
    <property type="entry name" value="Cadherin-like_sf"/>
</dbReference>
<dbReference type="PANTHER" id="PTHR21559:SF21">
    <property type="entry name" value="DYSTROGLYCAN 1"/>
    <property type="match status" value="1"/>
</dbReference>
<dbReference type="GO" id="GO:0021675">
    <property type="term" value="P:nerve development"/>
    <property type="evidence" value="ECO:0007669"/>
    <property type="project" value="TreeGrafter"/>
</dbReference>
<evidence type="ECO:0000256" key="1">
    <source>
        <dbReference type="SAM" id="SignalP"/>
    </source>
</evidence>
<evidence type="ECO:0008006" key="4">
    <source>
        <dbReference type="Google" id="ProtNLM"/>
    </source>
</evidence>
<feature type="non-terminal residue" evidence="2">
    <location>
        <position position="304"/>
    </location>
</feature>
<dbReference type="InterPro" id="IPR013783">
    <property type="entry name" value="Ig-like_fold"/>
</dbReference>
<dbReference type="Gene3D" id="2.60.40.10">
    <property type="entry name" value="Immunoglobulins"/>
    <property type="match status" value="1"/>
</dbReference>
<dbReference type="GO" id="GO:0042383">
    <property type="term" value="C:sarcolemma"/>
    <property type="evidence" value="ECO:0007669"/>
    <property type="project" value="TreeGrafter"/>
</dbReference>
<reference evidence="2 3" key="1">
    <citation type="submission" date="2015-04" db="EMBL/GenBank/DDBJ databases">
        <title>Draft genome of the roundworm Trichinella nativa.</title>
        <authorList>
            <person name="Mitreva M."/>
        </authorList>
    </citation>
    <scope>NUCLEOTIDE SEQUENCE [LARGE SCALE GENOMIC DNA]</scope>
    <source>
        <strain evidence="2 3">ISS45</strain>
    </source>
</reference>
<evidence type="ECO:0000313" key="2">
    <source>
        <dbReference type="EMBL" id="OUC42545.1"/>
    </source>
</evidence>
<feature type="signal peptide" evidence="1">
    <location>
        <begin position="1"/>
        <end position="15"/>
    </location>
</feature>
<dbReference type="SUPFAM" id="SSF49313">
    <property type="entry name" value="Cadherin-like"/>
    <property type="match status" value="1"/>
</dbReference>
<accession>A0A1Y3EC14</accession>
<keyword evidence="1" id="KW-0732">Signal</keyword>
<organism evidence="2 3">
    <name type="scientific">Trichinella nativa</name>
    <dbReference type="NCBI Taxonomy" id="6335"/>
    <lineage>
        <taxon>Eukaryota</taxon>
        <taxon>Metazoa</taxon>
        <taxon>Ecdysozoa</taxon>
        <taxon>Nematoda</taxon>
        <taxon>Enoplea</taxon>
        <taxon>Dorylaimia</taxon>
        <taxon>Trichinellida</taxon>
        <taxon>Trichinellidae</taxon>
        <taxon>Trichinella</taxon>
    </lineage>
</organism>
<dbReference type="GO" id="GO:0007411">
    <property type="term" value="P:axon guidance"/>
    <property type="evidence" value="ECO:0007669"/>
    <property type="project" value="TreeGrafter"/>
</dbReference>
<dbReference type="PANTHER" id="PTHR21559">
    <property type="entry name" value="DYSTROGLYCAN-RELATED"/>
    <property type="match status" value="1"/>
</dbReference>
<sequence length="304" mass="34678">MALLLFLFLLVAVLATSSHTQYGLPDAVANVGRLFNYDLPNLDPATKFHQVRFFFENFHPSIHTSSIDFKFSEIGGDGLPPWLEWDKKESTLAGVPMVNDNGPMYIAVKFANGSRDVFAIDVRDPDEPCDSTTTGTVERVYAVLPMDVNLDQLLPAERVLLMKLANRRWSTVVRTGQLTLGNWRFFKTAQRIWSNADPLKPDLSIQDSEAVFYWTVACQMPLKANETKLIAQLAQQTQNTPTEKMQFLLPDFNKKITIKGLLLVKWEISNLRTKRQFDDDYSRYLASRFGHARFTTELYPQTTT</sequence>
<protein>
    <recommendedName>
        <fullName evidence="4">Dystroglycan-type cadherin-like domain-containing protein</fullName>
    </recommendedName>
</protein>
<dbReference type="AlphaFoldDB" id="A0A1Y3EC14"/>
<proteinExistence type="predicted"/>
<dbReference type="Proteomes" id="UP000243006">
    <property type="component" value="Unassembled WGS sequence"/>
</dbReference>
<dbReference type="GO" id="GO:0005509">
    <property type="term" value="F:calcium ion binding"/>
    <property type="evidence" value="ECO:0007669"/>
    <property type="project" value="InterPro"/>
</dbReference>
<gene>
    <name evidence="2" type="ORF">D917_02849</name>
</gene>
<feature type="chain" id="PRO_5013299815" description="Dystroglycan-type cadherin-like domain-containing protein" evidence="1">
    <location>
        <begin position="16"/>
        <end position="304"/>
    </location>
</feature>
<dbReference type="CDD" id="cd11303">
    <property type="entry name" value="Dystroglycan_repeat"/>
    <property type="match status" value="1"/>
</dbReference>
<dbReference type="GO" id="GO:0002009">
    <property type="term" value="P:morphogenesis of an epithelium"/>
    <property type="evidence" value="ECO:0007669"/>
    <property type="project" value="TreeGrafter"/>
</dbReference>
<name>A0A1Y3EC14_9BILA</name>